<feature type="compositionally biased region" description="Basic and acidic residues" evidence="2">
    <location>
        <begin position="366"/>
        <end position="376"/>
    </location>
</feature>
<evidence type="ECO:0000259" key="4">
    <source>
        <dbReference type="PROSITE" id="PS51319"/>
    </source>
</evidence>
<feature type="region of interest" description="Disordered" evidence="2">
    <location>
        <begin position="56"/>
        <end position="128"/>
    </location>
</feature>
<dbReference type="GO" id="GO:0006357">
    <property type="term" value="P:regulation of transcription by RNA polymerase II"/>
    <property type="evidence" value="ECO:0007669"/>
    <property type="project" value="InterPro"/>
</dbReference>
<dbReference type="GO" id="GO:0003712">
    <property type="term" value="F:transcription coregulator activity"/>
    <property type="evidence" value="ECO:0007669"/>
    <property type="project" value="TreeGrafter"/>
</dbReference>
<dbReference type="Proteomes" id="UP000326759">
    <property type="component" value="Unassembled WGS sequence"/>
</dbReference>
<accession>A0A5N5T9N1</accession>
<feature type="region of interest" description="Disordered" evidence="2">
    <location>
        <begin position="366"/>
        <end position="413"/>
    </location>
</feature>
<keyword evidence="1" id="KW-0539">Nucleus</keyword>
<dbReference type="SUPFAM" id="SSF47676">
    <property type="entry name" value="Conserved domain common to transcription factors TFIIS, elongin A, CRSP70"/>
    <property type="match status" value="1"/>
</dbReference>
<evidence type="ECO:0000313" key="6">
    <source>
        <dbReference type="Proteomes" id="UP000326759"/>
    </source>
</evidence>
<keyword evidence="3" id="KW-0732">Signal</keyword>
<feature type="compositionally biased region" description="Low complexity" evidence="2">
    <location>
        <begin position="77"/>
        <end position="86"/>
    </location>
</feature>
<feature type="chain" id="PRO_5024385710" evidence="3">
    <location>
        <begin position="17"/>
        <end position="586"/>
    </location>
</feature>
<dbReference type="PANTHER" id="PTHR15201">
    <property type="entry name" value="CRSP70"/>
    <property type="match status" value="1"/>
</dbReference>
<proteinExistence type="predicted"/>
<dbReference type="GO" id="GO:0070847">
    <property type="term" value="C:core mediator complex"/>
    <property type="evidence" value="ECO:0007669"/>
    <property type="project" value="TreeGrafter"/>
</dbReference>
<gene>
    <name evidence="5" type="primary">MED26</name>
    <name evidence="5" type="ORF">Anas_08646</name>
</gene>
<feature type="compositionally biased region" description="Basic and acidic residues" evidence="2">
    <location>
        <begin position="391"/>
        <end position="407"/>
    </location>
</feature>
<feature type="domain" description="TFIIS N-terminal" evidence="4">
    <location>
        <begin position="1"/>
        <end position="53"/>
    </location>
</feature>
<dbReference type="AlphaFoldDB" id="A0A5N5T9N1"/>
<evidence type="ECO:0000256" key="1">
    <source>
        <dbReference type="PROSITE-ProRule" id="PRU00649"/>
    </source>
</evidence>
<feature type="signal peptide" evidence="3">
    <location>
        <begin position="1"/>
        <end position="16"/>
    </location>
</feature>
<dbReference type="InterPro" id="IPR035441">
    <property type="entry name" value="TFIIS/LEDGF_dom_sf"/>
</dbReference>
<comment type="subcellular location">
    <subcellularLocation>
        <location evidence="1">Nucleus</location>
    </subcellularLocation>
</comment>
<dbReference type="OrthoDB" id="550309at2759"/>
<feature type="compositionally biased region" description="Polar residues" evidence="2">
    <location>
        <begin position="279"/>
        <end position="288"/>
    </location>
</feature>
<evidence type="ECO:0000256" key="3">
    <source>
        <dbReference type="SAM" id="SignalP"/>
    </source>
</evidence>
<feature type="compositionally biased region" description="Basic residues" evidence="2">
    <location>
        <begin position="295"/>
        <end position="304"/>
    </location>
</feature>
<feature type="compositionally biased region" description="Polar residues" evidence="2">
    <location>
        <begin position="171"/>
        <end position="195"/>
    </location>
</feature>
<feature type="compositionally biased region" description="Gly residues" evidence="2">
    <location>
        <begin position="63"/>
        <end position="76"/>
    </location>
</feature>
<protein>
    <submittedName>
        <fullName evidence="5">Mediator of RNA polymerase II transcription subunit 26</fullName>
    </submittedName>
</protein>
<dbReference type="Gene3D" id="1.20.930.10">
    <property type="entry name" value="Conserved domain common to transcription factors TFIIS, elongin A, CRSP70"/>
    <property type="match status" value="1"/>
</dbReference>
<feature type="region of interest" description="Disordered" evidence="2">
    <location>
        <begin position="269"/>
        <end position="317"/>
    </location>
</feature>
<feature type="region of interest" description="Disordered" evidence="2">
    <location>
        <begin position="171"/>
        <end position="251"/>
    </location>
</feature>
<keyword evidence="6" id="KW-1185">Reference proteome</keyword>
<feature type="compositionally biased region" description="Polar residues" evidence="2">
    <location>
        <begin position="378"/>
        <end position="390"/>
    </location>
</feature>
<dbReference type="InterPro" id="IPR017923">
    <property type="entry name" value="TFIIS_N"/>
</dbReference>
<comment type="caution">
    <text evidence="5">The sequence shown here is derived from an EMBL/GenBank/DDBJ whole genome shotgun (WGS) entry which is preliminary data.</text>
</comment>
<feature type="compositionally biased region" description="Polar residues" evidence="2">
    <location>
        <begin position="307"/>
        <end position="317"/>
    </location>
</feature>
<dbReference type="PANTHER" id="PTHR15201:SF1">
    <property type="entry name" value="MEDIATOR OF RNA POLYMERASE II TRANSCRIPTION SUBUNIT 26"/>
    <property type="match status" value="1"/>
</dbReference>
<dbReference type="InterPro" id="IPR042376">
    <property type="entry name" value="MED26"/>
</dbReference>
<name>A0A5N5T9N1_9CRUS</name>
<dbReference type="PROSITE" id="PS51319">
    <property type="entry name" value="TFIIS_N"/>
    <property type="match status" value="1"/>
</dbReference>
<reference evidence="5 6" key="1">
    <citation type="journal article" date="2019" name="PLoS Biol.">
        <title>Sex chromosomes control vertical transmission of feminizing Wolbachia symbionts in an isopod.</title>
        <authorList>
            <person name="Becking T."/>
            <person name="Chebbi M.A."/>
            <person name="Giraud I."/>
            <person name="Moumen B."/>
            <person name="Laverre T."/>
            <person name="Caubet Y."/>
            <person name="Peccoud J."/>
            <person name="Gilbert C."/>
            <person name="Cordaux R."/>
        </authorList>
    </citation>
    <scope>NUCLEOTIDE SEQUENCE [LARGE SCALE GENOMIC DNA]</scope>
    <source>
        <strain evidence="5">ANa2</strain>
        <tissue evidence="5">Whole body excluding digestive tract and cuticle</tissue>
    </source>
</reference>
<feature type="region of interest" description="Disordered" evidence="2">
    <location>
        <begin position="489"/>
        <end position="519"/>
    </location>
</feature>
<feature type="compositionally biased region" description="Polar residues" evidence="2">
    <location>
        <begin position="119"/>
        <end position="128"/>
    </location>
</feature>
<dbReference type="GO" id="GO:0010628">
    <property type="term" value="P:positive regulation of gene expression"/>
    <property type="evidence" value="ECO:0007669"/>
    <property type="project" value="TreeGrafter"/>
</dbReference>
<dbReference type="GO" id="GO:0016592">
    <property type="term" value="C:mediator complex"/>
    <property type="evidence" value="ECO:0007669"/>
    <property type="project" value="InterPro"/>
</dbReference>
<organism evidence="5 6">
    <name type="scientific">Armadillidium nasatum</name>
    <dbReference type="NCBI Taxonomy" id="96803"/>
    <lineage>
        <taxon>Eukaryota</taxon>
        <taxon>Metazoa</taxon>
        <taxon>Ecdysozoa</taxon>
        <taxon>Arthropoda</taxon>
        <taxon>Crustacea</taxon>
        <taxon>Multicrustacea</taxon>
        <taxon>Malacostraca</taxon>
        <taxon>Eumalacostraca</taxon>
        <taxon>Peracarida</taxon>
        <taxon>Isopoda</taxon>
        <taxon>Oniscidea</taxon>
        <taxon>Crinocheta</taxon>
        <taxon>Armadillidiidae</taxon>
        <taxon>Armadillidium</taxon>
    </lineage>
</organism>
<dbReference type="Pfam" id="PF08711">
    <property type="entry name" value="Med26"/>
    <property type="match status" value="1"/>
</dbReference>
<evidence type="ECO:0000313" key="5">
    <source>
        <dbReference type="EMBL" id="KAB7503192.1"/>
    </source>
</evidence>
<evidence type="ECO:0000256" key="2">
    <source>
        <dbReference type="SAM" id="MobiDB-lite"/>
    </source>
</evidence>
<sequence length="586" mass="64648">MSLFLLLSSFLRIIKDTRLGKYVNDIRRKTKDQELPKRLKNLVRKWRDACQAESLNGFVTRGPGPGGGSGGGGGSSSNGRQSISPPYSTISSFKGHGGGLSPCSLPSSGNTSPLGRVSAPTTPSTISFNRSRTVSPVMTIAKPPLSLISMQDKSKVLSPRLVMRSPAISPQFLSSNAKPQSPSFSKTTLSSNYKRNAQESKIEATYLPSVDNVPKTNAANKRLRKPNEDSDSELPPSKRSRNNLSNGFEQDECSRDSFCSIVSNDRISRTSVDGGGSASIISVSENSLPQPPQKSIRRSGRKKKNTQDLNSVSNLNTEVDPLRQKMAVINATKCLKKVKTTSEIVAELAQRKGDAVLARRASRLEERVKDRKDGEQHSPLSRSDYDTVSQNKKEHMEKFLKSQPDPHVEDDDDEITILDDDDAETEPTSTVPPSPFNPTPIEILPFVPQSRPNSPPSNLDLLGIKPNESAEEILSRLPPIDVNAIEWSSSPEQIESQPKDSGIMSSSDSESEESDVDDIRRLSRKADKVDPKIVHKLRTTNVEHQNGNFDMNGRFREWHEVYLQKSYQDAPLFSSSGFVFLNLKKY</sequence>
<dbReference type="EMBL" id="SEYY01005676">
    <property type="protein sequence ID" value="KAB7503192.1"/>
    <property type="molecule type" value="Genomic_DNA"/>
</dbReference>